<organism evidence="18 19">
    <name type="scientific">Chlorella vulgaris</name>
    <name type="common">Green alga</name>
    <dbReference type="NCBI Taxonomy" id="3077"/>
    <lineage>
        <taxon>Eukaryota</taxon>
        <taxon>Viridiplantae</taxon>
        <taxon>Chlorophyta</taxon>
        <taxon>core chlorophytes</taxon>
        <taxon>Trebouxiophyceae</taxon>
        <taxon>Chlorellales</taxon>
        <taxon>Chlorellaceae</taxon>
        <taxon>Chlorella clade</taxon>
        <taxon>Chlorella</taxon>
    </lineage>
</organism>
<dbReference type="EMBL" id="SIDB01000007">
    <property type="protein sequence ID" value="KAI3430462.1"/>
    <property type="molecule type" value="Genomic_DNA"/>
</dbReference>
<keyword evidence="6" id="KW-0479">Metal-binding</keyword>
<evidence type="ECO:0000259" key="17">
    <source>
        <dbReference type="PROSITE" id="PS51670"/>
    </source>
</evidence>
<feature type="signal peptide" evidence="15">
    <location>
        <begin position="1"/>
        <end position="27"/>
    </location>
</feature>
<protein>
    <recommendedName>
        <fullName evidence="4">procollagen-proline 4-dioxygenase</fullName>
        <ecNumber evidence="4">1.14.11.2</ecNumber>
    </recommendedName>
</protein>
<sequence>MARRRHKIAAMLVMAAAGLLLLPATSAQPMGMGNSTGWIEVVSWRPRALLLHGFLAHAECDHIVELATPRLEPSKVVSKDGSGRLDSVRTSKGAFLRKQLDEVMVAIEQRIERVTHLPFTHSEQLQVLKYDKGQKYSAHFDVHGDEQQAQLAARRGEQGGSRLATLLMYLSDVEEGGETSFPRGRWLDEAVQSQPPYSECAAKGVAVKPRKGDAILFFSLKLDGQSKDLYSLHAGCPVGRGVKYSATSWIHVEPYSNSGPLHPGTCRDNNANCAKWAAIGECERNVVFMKGNDTLRGNCRLACKVCKPCAADDQDCLAGNLTPAEKAAAGLSSVTS</sequence>
<reference evidence="18" key="2">
    <citation type="submission" date="2020-11" db="EMBL/GenBank/DDBJ databases">
        <authorList>
            <person name="Cecchin M."/>
            <person name="Marcolungo L."/>
            <person name="Rossato M."/>
            <person name="Girolomoni L."/>
            <person name="Cosentino E."/>
            <person name="Cuine S."/>
            <person name="Li-Beisson Y."/>
            <person name="Delledonne M."/>
            <person name="Ballottari M."/>
        </authorList>
    </citation>
    <scope>NUCLEOTIDE SEQUENCE</scope>
    <source>
        <strain evidence="18">211/11P</strain>
        <tissue evidence="18">Whole cell</tissue>
    </source>
</reference>
<name>A0A9D4TNE4_CHLVU</name>
<dbReference type="GO" id="GO:0031418">
    <property type="term" value="F:L-ascorbic acid binding"/>
    <property type="evidence" value="ECO:0007669"/>
    <property type="project" value="InterPro"/>
</dbReference>
<evidence type="ECO:0000256" key="4">
    <source>
        <dbReference type="ARBA" id="ARBA00012269"/>
    </source>
</evidence>
<dbReference type="Proteomes" id="UP001055712">
    <property type="component" value="Unassembled WGS sequence"/>
</dbReference>
<dbReference type="FunFam" id="2.60.120.620:FF:000002">
    <property type="entry name" value="Prolyl 4-hydroxylase 4"/>
    <property type="match status" value="1"/>
</dbReference>
<evidence type="ECO:0000256" key="13">
    <source>
        <dbReference type="ARBA" id="ARBA00023180"/>
    </source>
</evidence>
<dbReference type="OrthoDB" id="509418at2759"/>
<keyword evidence="11" id="KW-0408">Iron</keyword>
<evidence type="ECO:0000256" key="14">
    <source>
        <dbReference type="ARBA" id="ARBA00049169"/>
    </source>
</evidence>
<dbReference type="InterPro" id="IPR006620">
    <property type="entry name" value="Pro_4_hyd_alph"/>
</dbReference>
<dbReference type="GO" id="GO:0005789">
    <property type="term" value="C:endoplasmic reticulum membrane"/>
    <property type="evidence" value="ECO:0007669"/>
    <property type="project" value="UniProtKB-SubCell"/>
</dbReference>
<evidence type="ECO:0000256" key="12">
    <source>
        <dbReference type="ARBA" id="ARBA00023136"/>
    </source>
</evidence>
<dbReference type="PROSITE" id="PS51670">
    <property type="entry name" value="SHKT"/>
    <property type="match status" value="1"/>
</dbReference>
<keyword evidence="13" id="KW-0325">Glycoprotein</keyword>
<keyword evidence="9" id="KW-1133">Transmembrane helix</keyword>
<evidence type="ECO:0000256" key="8">
    <source>
        <dbReference type="ARBA" id="ARBA00022968"/>
    </source>
</evidence>
<evidence type="ECO:0000256" key="6">
    <source>
        <dbReference type="ARBA" id="ARBA00022723"/>
    </source>
</evidence>
<comment type="cofactor">
    <cofactor evidence="1">
        <name>L-ascorbate</name>
        <dbReference type="ChEBI" id="CHEBI:38290"/>
    </cofactor>
</comment>
<feature type="chain" id="PRO_5038984085" description="procollagen-proline 4-dioxygenase" evidence="15">
    <location>
        <begin position="28"/>
        <end position="336"/>
    </location>
</feature>
<dbReference type="AlphaFoldDB" id="A0A9D4TNE4"/>
<dbReference type="Pfam" id="PF13640">
    <property type="entry name" value="2OG-FeII_Oxy_3"/>
    <property type="match status" value="1"/>
</dbReference>
<feature type="domain" description="Fe2OG dioxygenase" evidence="16">
    <location>
        <begin position="121"/>
        <end position="252"/>
    </location>
</feature>
<feature type="domain" description="ShKT" evidence="17">
    <location>
        <begin position="266"/>
        <end position="306"/>
    </location>
</feature>
<keyword evidence="8" id="KW-0735">Signal-anchor</keyword>
<proteinExistence type="inferred from homology"/>
<keyword evidence="10" id="KW-0560">Oxidoreductase</keyword>
<dbReference type="PANTHER" id="PTHR10869">
    <property type="entry name" value="PROLYL 4-HYDROXYLASE ALPHA SUBUNIT"/>
    <property type="match status" value="1"/>
</dbReference>
<keyword evidence="5" id="KW-0812">Transmembrane</keyword>
<evidence type="ECO:0000256" key="7">
    <source>
        <dbReference type="ARBA" id="ARBA00022964"/>
    </source>
</evidence>
<evidence type="ECO:0000256" key="2">
    <source>
        <dbReference type="ARBA" id="ARBA00004648"/>
    </source>
</evidence>
<dbReference type="GO" id="GO:0004656">
    <property type="term" value="F:procollagen-proline 4-dioxygenase activity"/>
    <property type="evidence" value="ECO:0007669"/>
    <property type="project" value="UniProtKB-EC"/>
</dbReference>
<evidence type="ECO:0000259" key="16">
    <source>
        <dbReference type="PROSITE" id="PS51471"/>
    </source>
</evidence>
<evidence type="ECO:0000256" key="10">
    <source>
        <dbReference type="ARBA" id="ARBA00023002"/>
    </source>
</evidence>
<dbReference type="Pfam" id="PF01549">
    <property type="entry name" value="ShK"/>
    <property type="match status" value="1"/>
</dbReference>
<evidence type="ECO:0000256" key="15">
    <source>
        <dbReference type="SAM" id="SignalP"/>
    </source>
</evidence>
<evidence type="ECO:0000256" key="5">
    <source>
        <dbReference type="ARBA" id="ARBA00022692"/>
    </source>
</evidence>
<dbReference type="GO" id="GO:0005506">
    <property type="term" value="F:iron ion binding"/>
    <property type="evidence" value="ECO:0007669"/>
    <property type="project" value="InterPro"/>
</dbReference>
<dbReference type="InterPro" id="IPR005123">
    <property type="entry name" value="Oxoglu/Fe-dep_dioxygenase_dom"/>
</dbReference>
<dbReference type="InterPro" id="IPR045054">
    <property type="entry name" value="P4HA-like"/>
</dbReference>
<accession>A0A9D4TNE4</accession>
<dbReference type="SMART" id="SM00254">
    <property type="entry name" value="ShKT"/>
    <property type="match status" value="1"/>
</dbReference>
<keyword evidence="7" id="KW-0223">Dioxygenase</keyword>
<dbReference type="SMART" id="SM00702">
    <property type="entry name" value="P4Hc"/>
    <property type="match status" value="1"/>
</dbReference>
<evidence type="ECO:0000256" key="3">
    <source>
        <dbReference type="ARBA" id="ARBA00006511"/>
    </source>
</evidence>
<dbReference type="PANTHER" id="PTHR10869:SF238">
    <property type="entry name" value="PROLYL 4-HYDROXYLASE 6-RELATED"/>
    <property type="match status" value="1"/>
</dbReference>
<evidence type="ECO:0000313" key="19">
    <source>
        <dbReference type="Proteomes" id="UP001055712"/>
    </source>
</evidence>
<comment type="caution">
    <text evidence="18">The sequence shown here is derived from an EMBL/GenBank/DDBJ whole genome shotgun (WGS) entry which is preliminary data.</text>
</comment>
<evidence type="ECO:0000313" key="18">
    <source>
        <dbReference type="EMBL" id="KAI3430462.1"/>
    </source>
</evidence>
<comment type="subcellular location">
    <subcellularLocation>
        <location evidence="2">Endoplasmic reticulum membrane</location>
        <topology evidence="2">Single-pass type II membrane protein</topology>
    </subcellularLocation>
</comment>
<keyword evidence="15" id="KW-0732">Signal</keyword>
<dbReference type="Gene3D" id="2.60.120.620">
    <property type="entry name" value="q2cbj1_9rhob like domain"/>
    <property type="match status" value="1"/>
</dbReference>
<evidence type="ECO:0000256" key="11">
    <source>
        <dbReference type="ARBA" id="ARBA00023004"/>
    </source>
</evidence>
<dbReference type="PROSITE" id="PS51471">
    <property type="entry name" value="FE2OG_OXY"/>
    <property type="match status" value="1"/>
</dbReference>
<keyword evidence="12" id="KW-0472">Membrane</keyword>
<reference evidence="18" key="1">
    <citation type="journal article" date="2019" name="Plant J.">
        <title>Chlorella vulgaris genome assembly and annotation reveals the molecular basis for metabolic acclimation to high light conditions.</title>
        <authorList>
            <person name="Cecchin M."/>
            <person name="Marcolungo L."/>
            <person name="Rossato M."/>
            <person name="Girolomoni L."/>
            <person name="Cosentino E."/>
            <person name="Cuine S."/>
            <person name="Li-Beisson Y."/>
            <person name="Delledonne M."/>
            <person name="Ballottari M."/>
        </authorList>
    </citation>
    <scope>NUCLEOTIDE SEQUENCE</scope>
    <source>
        <strain evidence="18">211/11P</strain>
    </source>
</reference>
<keyword evidence="19" id="KW-1185">Reference proteome</keyword>
<dbReference type="InterPro" id="IPR003582">
    <property type="entry name" value="ShKT_dom"/>
</dbReference>
<dbReference type="InterPro" id="IPR044862">
    <property type="entry name" value="Pro_4_hyd_alph_FE2OG_OXY"/>
</dbReference>
<comment type="catalytic activity">
    <reaction evidence="14">
        <text>L-prolyl-[collagen] + 2-oxoglutarate + O2 = trans-4-hydroxy-L-prolyl-[collagen] + succinate + CO2</text>
        <dbReference type="Rhea" id="RHEA:18945"/>
        <dbReference type="Rhea" id="RHEA-COMP:11676"/>
        <dbReference type="Rhea" id="RHEA-COMP:11680"/>
        <dbReference type="ChEBI" id="CHEBI:15379"/>
        <dbReference type="ChEBI" id="CHEBI:16526"/>
        <dbReference type="ChEBI" id="CHEBI:16810"/>
        <dbReference type="ChEBI" id="CHEBI:30031"/>
        <dbReference type="ChEBI" id="CHEBI:50342"/>
        <dbReference type="ChEBI" id="CHEBI:61965"/>
        <dbReference type="EC" id="1.14.11.2"/>
    </reaction>
</comment>
<comment type="similarity">
    <text evidence="3">Belongs to the P4HA family.</text>
</comment>
<gene>
    <name evidence="18" type="ORF">D9Q98_005057</name>
</gene>
<evidence type="ECO:0000256" key="1">
    <source>
        <dbReference type="ARBA" id="ARBA00001961"/>
    </source>
</evidence>
<dbReference type="EC" id="1.14.11.2" evidence="4"/>
<evidence type="ECO:0000256" key="9">
    <source>
        <dbReference type="ARBA" id="ARBA00022989"/>
    </source>
</evidence>